<keyword evidence="2" id="KW-0479">Metal-binding</keyword>
<dbReference type="FunFam" id="3.90.230.10:FF:000014">
    <property type="entry name" value="Aminopeptidase P family protein"/>
    <property type="match status" value="1"/>
</dbReference>
<dbReference type="InterPro" id="IPR001131">
    <property type="entry name" value="Peptidase_M24B_aminopep-P_CS"/>
</dbReference>
<evidence type="ECO:0000313" key="7">
    <source>
        <dbReference type="Proteomes" id="UP000189857"/>
    </source>
</evidence>
<dbReference type="SUPFAM" id="SSF53092">
    <property type="entry name" value="Creatinase/prolidase N-terminal domain"/>
    <property type="match status" value="1"/>
</dbReference>
<dbReference type="PRINTS" id="PR00599">
    <property type="entry name" value="MAPEPTIDASE"/>
</dbReference>
<organism evidence="6 7">
    <name type="scientific">Eubacterium ruminantium</name>
    <dbReference type="NCBI Taxonomy" id="42322"/>
    <lineage>
        <taxon>Bacteria</taxon>
        <taxon>Bacillati</taxon>
        <taxon>Bacillota</taxon>
        <taxon>Clostridia</taxon>
        <taxon>Eubacteriales</taxon>
        <taxon>Eubacteriaceae</taxon>
        <taxon>Eubacterium</taxon>
    </lineage>
</organism>
<dbReference type="GO" id="GO:0004177">
    <property type="term" value="F:aminopeptidase activity"/>
    <property type="evidence" value="ECO:0007669"/>
    <property type="project" value="UniProtKB-KW"/>
</dbReference>
<proteinExistence type="inferred from homology"/>
<dbReference type="OrthoDB" id="9806388at2"/>
<protein>
    <submittedName>
        <fullName evidence="6">Xaa-Pro aminopeptidase</fullName>
    </submittedName>
</protein>
<keyword evidence="6" id="KW-0645">Protease</keyword>
<dbReference type="InterPro" id="IPR001714">
    <property type="entry name" value="Pept_M24_MAP"/>
</dbReference>
<evidence type="ECO:0000259" key="5">
    <source>
        <dbReference type="Pfam" id="PF01321"/>
    </source>
</evidence>
<dbReference type="CDD" id="cd01092">
    <property type="entry name" value="APP-like"/>
    <property type="match status" value="1"/>
</dbReference>
<dbReference type="PANTHER" id="PTHR46112">
    <property type="entry name" value="AMINOPEPTIDASE"/>
    <property type="match status" value="1"/>
</dbReference>
<feature type="domain" description="Creatinase N-terminal" evidence="5">
    <location>
        <begin position="47"/>
        <end position="158"/>
    </location>
</feature>
<reference evidence="6 7" key="1">
    <citation type="submission" date="2017-02" db="EMBL/GenBank/DDBJ databases">
        <authorList>
            <person name="Peterson S.W."/>
        </authorList>
    </citation>
    <scope>NUCLEOTIDE SEQUENCE [LARGE SCALE GENOMIC DNA]</scope>
    <source>
        <strain evidence="6 7">ATCC 17233</strain>
    </source>
</reference>
<evidence type="ECO:0000256" key="2">
    <source>
        <dbReference type="ARBA" id="ARBA00022723"/>
    </source>
</evidence>
<name>A0A1T4MF49_9FIRM</name>
<accession>A0A1T4MF49</accession>
<gene>
    <name evidence="6" type="ORF">SAMN02745110_01195</name>
</gene>
<dbReference type="SUPFAM" id="SSF55920">
    <property type="entry name" value="Creatinase/aminopeptidase"/>
    <property type="match status" value="1"/>
</dbReference>
<dbReference type="RefSeq" id="WP_078787041.1">
    <property type="nucleotide sequence ID" value="NZ_FMTO01000006.1"/>
</dbReference>
<dbReference type="InterPro" id="IPR000587">
    <property type="entry name" value="Creatinase_N"/>
</dbReference>
<dbReference type="GO" id="GO:0008235">
    <property type="term" value="F:metalloexopeptidase activity"/>
    <property type="evidence" value="ECO:0007669"/>
    <property type="project" value="UniProtKB-ARBA"/>
</dbReference>
<dbReference type="Gene3D" id="3.40.350.10">
    <property type="entry name" value="Creatinase/prolidase N-terminal domain"/>
    <property type="match status" value="1"/>
</dbReference>
<comment type="similarity">
    <text evidence="1">Belongs to the peptidase M24B family.</text>
</comment>
<dbReference type="InterPro" id="IPR036005">
    <property type="entry name" value="Creatinase/aminopeptidase-like"/>
</dbReference>
<keyword evidence="7" id="KW-1185">Reference proteome</keyword>
<keyword evidence="3" id="KW-0378">Hydrolase</keyword>
<dbReference type="Pfam" id="PF01321">
    <property type="entry name" value="Creatinase_N"/>
    <property type="match status" value="1"/>
</dbReference>
<dbReference type="PROSITE" id="PS00491">
    <property type="entry name" value="PROLINE_PEPTIDASE"/>
    <property type="match status" value="1"/>
</dbReference>
<dbReference type="PANTHER" id="PTHR46112:SF3">
    <property type="entry name" value="AMINOPEPTIDASE YPDF"/>
    <property type="match status" value="1"/>
</dbReference>
<keyword evidence="6" id="KW-0031">Aminopeptidase</keyword>
<dbReference type="Gene3D" id="3.90.230.10">
    <property type="entry name" value="Creatinase/methionine aminopeptidase superfamily"/>
    <property type="match status" value="1"/>
</dbReference>
<feature type="domain" description="Peptidase M24" evidence="4">
    <location>
        <begin position="198"/>
        <end position="400"/>
    </location>
</feature>
<dbReference type="InterPro" id="IPR050659">
    <property type="entry name" value="Peptidase_M24B"/>
</dbReference>
<dbReference type="AlphaFoldDB" id="A0A1T4MF49"/>
<dbReference type="InterPro" id="IPR029149">
    <property type="entry name" value="Creatin/AminoP/Spt16_N"/>
</dbReference>
<evidence type="ECO:0000256" key="3">
    <source>
        <dbReference type="ARBA" id="ARBA00022801"/>
    </source>
</evidence>
<dbReference type="Pfam" id="PF00557">
    <property type="entry name" value="Peptidase_M24"/>
    <property type="match status" value="1"/>
</dbReference>
<evidence type="ECO:0000259" key="4">
    <source>
        <dbReference type="Pfam" id="PF00557"/>
    </source>
</evidence>
<dbReference type="Proteomes" id="UP000189857">
    <property type="component" value="Unassembled WGS sequence"/>
</dbReference>
<evidence type="ECO:0000313" key="6">
    <source>
        <dbReference type="EMBL" id="SJZ65476.1"/>
    </source>
</evidence>
<evidence type="ECO:0000256" key="1">
    <source>
        <dbReference type="ARBA" id="ARBA00008766"/>
    </source>
</evidence>
<dbReference type="InterPro" id="IPR000994">
    <property type="entry name" value="Pept_M24"/>
</dbReference>
<dbReference type="EMBL" id="FUXA01000007">
    <property type="protein sequence ID" value="SJZ65476.1"/>
    <property type="molecule type" value="Genomic_DNA"/>
</dbReference>
<dbReference type="GO" id="GO:0046872">
    <property type="term" value="F:metal ion binding"/>
    <property type="evidence" value="ECO:0007669"/>
    <property type="project" value="UniProtKB-KW"/>
</dbReference>
<sequence>MNLKPLVDGLPKGSVCPNCKKAVPFGVARCAFCGAEINKKTEVDDSLLSKTGFDMIFISDPYNLRYFTGFRGGEGLALITPREKVLLVDSRYTVAAKEETAEKGNGFKVFEFNNNNPKYKILADIFVEYSDNILLVGFEDKSITVGVFHELSKGIHDAFNKYYSHMEAKNRNRQIEWRGLGDFLEQERMIKTPEEIEILKKAEAIGDAAFSDILGILKPGMTELEVAAELEYSMKKRGAEGLSFDTIVASGINSSMPHAIPGNKKIEVGDFVTMDFGCIYNGYCSDMTRTVVIGKASDEQKKIYDIVLKAQLEAVAYIKAGLKCIDVDRVARDIIAKEGYGEYFGHGLGHSVGLYIHELPALNVRDETILAEGMIETIEPGIYIPGFGGVRIEDMGVVTKDGYDNFASSTKELVEI</sequence>